<evidence type="ECO:0000259" key="2">
    <source>
        <dbReference type="Pfam" id="PF20639"/>
    </source>
</evidence>
<dbReference type="PANTHER" id="PTHR28221:SF2">
    <property type="entry name" value="RNA POLYMERASE I-SPECIFIC TRANSCRIPTION INITIATION FACTOR RRN6"/>
    <property type="match status" value="1"/>
</dbReference>
<dbReference type="Proteomes" id="UP000053593">
    <property type="component" value="Unassembled WGS sequence"/>
</dbReference>
<dbReference type="HOGENOM" id="CLU_007284_0_0_1"/>
<evidence type="ECO:0000256" key="1">
    <source>
        <dbReference type="SAM" id="MobiDB-lite"/>
    </source>
</evidence>
<feature type="compositionally biased region" description="Pro residues" evidence="1">
    <location>
        <begin position="768"/>
        <end position="782"/>
    </location>
</feature>
<sequence length="851" mass="95184">MEFWPQDIQSQGKAQIKKNRKGKSKIPPSGIDYLEPGRIEAVTLVENKSHFQWTSPFHLSGGQRLSAGSPVEVFKPTRPPKLDIPSTSMVQRVEQGANFLRTHFPDIDIAAELVRQELSADAQVTRALEQYDPFSGNTLELLHIPDAHSTPIFLVFPMGETGCDLNISPFASLEQRLIFEPSVKPVKSFATPILQLVSSQSISLGTFLAARTFGSTAILRVCATSDDPHLKISESATVLRDDLGHRIPVDIKFHSRQSDVLFVNNEGAVYKCNLENSFKRLAFTGIKNPDSGDQFWQLALAGASEDGCLLTSSKIVQELDFRTSDLALNLLNITTDEQLTFIEDSREDYLIQLATTERVLWLDRRFPGKALFGIKHRRNYDRTLAVHTLELHDYRHSLVTSRKNKLVTVYDVSRSADHLLHMGDMPYSFSFDVPETQSSGDAFVNSGDNFTMFRISERGRISCIQLAQRDSPNITDGVRTLPVRPDFQENRRETGLLEAREFSETNLRPAYERIFPRIGDINAQEEANAEAVYDLLGDLPSFWQRLDTPIEQVLTTYDILFRAGEEPKHPSRADFLSQSIFNSARGYRILSQGHLPIEDLEKGASWHLNIAPILGHFDNSTVGDVRTVTERLRSFALAPNSNIPVQALRRQEKDQEQLALDLALSKDIFSPVPFSPASQLPEGDDKEVSGFPVHFHYLQPTPRRNYYLKEGEEDVAFPFGVQSLLNDWAFGSDPEKYVFKDPYGVSAELKTENRPQRGRRGERLPSEATPPPPSSLPQPTQLPPLIAAFSTTQPALLPPHVLGVESQMMQPEEVESQGLMTSTQVLPGPFGGRPAAAAKKKSAPKKRMGGF</sequence>
<evidence type="ECO:0000313" key="3">
    <source>
        <dbReference type="EMBL" id="KIK57712.1"/>
    </source>
</evidence>
<feature type="domain" description="RRN6 K-rich C-terminal" evidence="2">
    <location>
        <begin position="721"/>
        <end position="851"/>
    </location>
</feature>
<dbReference type="OrthoDB" id="2382881at2759"/>
<feature type="compositionally biased region" description="Basic and acidic residues" evidence="1">
    <location>
        <begin position="749"/>
        <end position="765"/>
    </location>
</feature>
<proteinExistence type="predicted"/>
<dbReference type="Pfam" id="PF20639">
    <property type="entry name" value="Rrn6_K-rich"/>
    <property type="match status" value="1"/>
</dbReference>
<feature type="region of interest" description="Disordered" evidence="1">
    <location>
        <begin position="809"/>
        <end position="851"/>
    </location>
</feature>
<dbReference type="InterPro" id="IPR048536">
    <property type="entry name" value="Rrn6_K-rich"/>
</dbReference>
<organism evidence="3 4">
    <name type="scientific">Collybiopsis luxurians FD-317 M1</name>
    <dbReference type="NCBI Taxonomy" id="944289"/>
    <lineage>
        <taxon>Eukaryota</taxon>
        <taxon>Fungi</taxon>
        <taxon>Dikarya</taxon>
        <taxon>Basidiomycota</taxon>
        <taxon>Agaricomycotina</taxon>
        <taxon>Agaricomycetes</taxon>
        <taxon>Agaricomycetidae</taxon>
        <taxon>Agaricales</taxon>
        <taxon>Marasmiineae</taxon>
        <taxon>Omphalotaceae</taxon>
        <taxon>Collybiopsis</taxon>
        <taxon>Collybiopsis luxurians</taxon>
    </lineage>
</organism>
<evidence type="ECO:0000313" key="4">
    <source>
        <dbReference type="Proteomes" id="UP000053593"/>
    </source>
</evidence>
<feature type="region of interest" description="Disordered" evidence="1">
    <location>
        <begin position="748"/>
        <end position="782"/>
    </location>
</feature>
<dbReference type="PANTHER" id="PTHR28221">
    <property type="entry name" value="RNA POLYMERASE I-SPECIFIC TRANSCRIPTION INITIATION FACTOR RRN6"/>
    <property type="match status" value="1"/>
</dbReference>
<feature type="region of interest" description="Disordered" evidence="1">
    <location>
        <begin position="1"/>
        <end position="30"/>
    </location>
</feature>
<name>A0A0D0CHI2_9AGAR</name>
<dbReference type="AlphaFoldDB" id="A0A0D0CHI2"/>
<reference evidence="3 4" key="1">
    <citation type="submission" date="2014-04" db="EMBL/GenBank/DDBJ databases">
        <title>Evolutionary Origins and Diversification of the Mycorrhizal Mutualists.</title>
        <authorList>
            <consortium name="DOE Joint Genome Institute"/>
            <consortium name="Mycorrhizal Genomics Consortium"/>
            <person name="Kohler A."/>
            <person name="Kuo A."/>
            <person name="Nagy L.G."/>
            <person name="Floudas D."/>
            <person name="Copeland A."/>
            <person name="Barry K.W."/>
            <person name="Cichocki N."/>
            <person name="Veneault-Fourrey C."/>
            <person name="LaButti K."/>
            <person name="Lindquist E.A."/>
            <person name="Lipzen A."/>
            <person name="Lundell T."/>
            <person name="Morin E."/>
            <person name="Murat C."/>
            <person name="Riley R."/>
            <person name="Ohm R."/>
            <person name="Sun H."/>
            <person name="Tunlid A."/>
            <person name="Henrissat B."/>
            <person name="Grigoriev I.V."/>
            <person name="Hibbett D.S."/>
            <person name="Martin F."/>
        </authorList>
    </citation>
    <scope>NUCLEOTIDE SEQUENCE [LARGE SCALE GENOMIC DNA]</scope>
    <source>
        <strain evidence="3 4">FD-317 M1</strain>
    </source>
</reference>
<dbReference type="InterPro" id="IPR019350">
    <property type="entry name" value="RNA_pol_I-sp_TIF_RRN6-like"/>
</dbReference>
<protein>
    <recommendedName>
        <fullName evidence="2">RRN6 K-rich C-terminal domain-containing protein</fullName>
    </recommendedName>
</protein>
<accession>A0A0D0CHI2</accession>
<feature type="compositionally biased region" description="Basic residues" evidence="1">
    <location>
        <begin position="15"/>
        <end position="24"/>
    </location>
</feature>
<feature type="compositionally biased region" description="Basic residues" evidence="1">
    <location>
        <begin position="838"/>
        <end position="851"/>
    </location>
</feature>
<gene>
    <name evidence="3" type="ORF">GYMLUDRAFT_203313</name>
</gene>
<dbReference type="EMBL" id="KN834789">
    <property type="protein sequence ID" value="KIK57712.1"/>
    <property type="molecule type" value="Genomic_DNA"/>
</dbReference>
<keyword evidence="4" id="KW-1185">Reference proteome</keyword>